<keyword evidence="3" id="KW-1185">Reference proteome</keyword>
<feature type="transmembrane region" description="Helical" evidence="1">
    <location>
        <begin position="145"/>
        <end position="165"/>
    </location>
</feature>
<feature type="transmembrane region" description="Helical" evidence="1">
    <location>
        <begin position="296"/>
        <end position="316"/>
    </location>
</feature>
<organism evidence="2 3">
    <name type="scientific">Chaetoceros tenuissimus</name>
    <dbReference type="NCBI Taxonomy" id="426638"/>
    <lineage>
        <taxon>Eukaryota</taxon>
        <taxon>Sar</taxon>
        <taxon>Stramenopiles</taxon>
        <taxon>Ochrophyta</taxon>
        <taxon>Bacillariophyta</taxon>
        <taxon>Coscinodiscophyceae</taxon>
        <taxon>Chaetocerotophycidae</taxon>
        <taxon>Chaetocerotales</taxon>
        <taxon>Chaetocerotaceae</taxon>
        <taxon>Chaetoceros</taxon>
    </lineage>
</organism>
<dbReference type="AlphaFoldDB" id="A0AAD3CG72"/>
<keyword evidence="1" id="KW-0472">Membrane</keyword>
<evidence type="ECO:0000313" key="3">
    <source>
        <dbReference type="Proteomes" id="UP001054902"/>
    </source>
</evidence>
<keyword evidence="1" id="KW-0812">Transmembrane</keyword>
<evidence type="ECO:0000313" key="2">
    <source>
        <dbReference type="EMBL" id="GFH44530.1"/>
    </source>
</evidence>
<feature type="transmembrane region" description="Helical" evidence="1">
    <location>
        <begin position="463"/>
        <end position="484"/>
    </location>
</feature>
<dbReference type="Gene3D" id="3.30.300.320">
    <property type="match status" value="1"/>
</dbReference>
<feature type="transmembrane region" description="Helical" evidence="1">
    <location>
        <begin position="380"/>
        <end position="401"/>
    </location>
</feature>
<dbReference type="EMBL" id="BLLK01000020">
    <property type="protein sequence ID" value="GFH44530.1"/>
    <property type="molecule type" value="Genomic_DNA"/>
</dbReference>
<feature type="transmembrane region" description="Helical" evidence="1">
    <location>
        <begin position="347"/>
        <end position="368"/>
    </location>
</feature>
<keyword evidence="1" id="KW-1133">Transmembrane helix</keyword>
<evidence type="ECO:0000256" key="1">
    <source>
        <dbReference type="SAM" id="Phobius"/>
    </source>
</evidence>
<accession>A0AAD3CG72</accession>
<feature type="transmembrane region" description="Helical" evidence="1">
    <location>
        <begin position="545"/>
        <end position="567"/>
    </location>
</feature>
<feature type="transmembrane region" description="Helical" evidence="1">
    <location>
        <begin position="422"/>
        <end position="443"/>
    </location>
</feature>
<proteinExistence type="predicted"/>
<protein>
    <recommendedName>
        <fullName evidence="4">LNR domain-containing protein</fullName>
    </recommendedName>
</protein>
<reference evidence="2 3" key="1">
    <citation type="journal article" date="2021" name="Sci. Rep.">
        <title>The genome of the diatom Chaetoceros tenuissimus carries an ancient integrated fragment of an extant virus.</title>
        <authorList>
            <person name="Hongo Y."/>
            <person name="Kimura K."/>
            <person name="Takaki Y."/>
            <person name="Yoshida Y."/>
            <person name="Baba S."/>
            <person name="Kobayashi G."/>
            <person name="Nagasaki K."/>
            <person name="Hano T."/>
            <person name="Tomaru Y."/>
        </authorList>
    </citation>
    <scope>NUCLEOTIDE SEQUENCE [LARGE SCALE GENOMIC DNA]</scope>
    <source>
        <strain evidence="2 3">NIES-3715</strain>
    </source>
</reference>
<name>A0AAD3CG72_9STRA</name>
<sequence length="760" mass="86185">MVQYDLGLDINDFHDRNSSIREQDQKGKEEQADMTMTVDRNDDDLSLDTLFTHPSLKKVHFANDVETNLNEDDKEDESNHPNEFEALRSQLRTSLIRQEDMATTIEELKKVDQQEAAADIHMLAVHYLVKSPNKDSKWIRSKAEILSVFTAFIVLVIQGMVLSYLPDSIVSPPCSGNGDCPDGSYCAYDYNIYGDKISKSSRCNGSCEYFHQYGDLQFSDPDWFKLLEDSGCDTEKDRTCIENISPLLLRNYCETRNVFDPYPEYNTDLCLNKVHCKDLSLEIGPNCAFVNSNREVLNFMGVFLLMIVGFLLAVSIHDDIYSGRKQLTYLQYNAPPGILKQICATVLVARCTCMPFFAITATVALMIGNPLDSQNIVLNALSIAFILEFDNVVGKFGLMILKLKEESIQKLEDRRDIMIMNGIESIVDYLIVALGMILFLVLILNRELLDLQCFELAVYIQEWGLIFVAIIGSVKALVAFYISYRNRSRRNEWRTLLWKLLTLLAAGTLYFSVSELPYLLSSIITVKSNFKIGSTYPTNIDGWKILGMIDIALFATFSILTFLIWILDYNYHEDEDTSDQGKDERFDDDEVRMVEDQNHTVEMNNEKTLPSQNMTRAKKSGILATVLFISVLAGLLGGLLPQLKKEACRFSSAEACTQFKKNFPNCNVEKPFLIGDGKYCNVDHPFWIGDGYCQGGPYNTEECGFDGGDCLEFNQKYPNCTLYELPFPFGGVLGDGWCVNWYNTEECGWENGDCVPPSEN</sequence>
<dbReference type="Proteomes" id="UP001054902">
    <property type="component" value="Unassembled WGS sequence"/>
</dbReference>
<evidence type="ECO:0008006" key="4">
    <source>
        <dbReference type="Google" id="ProtNLM"/>
    </source>
</evidence>
<feature type="transmembrane region" description="Helical" evidence="1">
    <location>
        <begin position="621"/>
        <end position="640"/>
    </location>
</feature>
<gene>
    <name evidence="2" type="ORF">CTEN210_01004</name>
</gene>
<comment type="caution">
    <text evidence="2">The sequence shown here is derived from an EMBL/GenBank/DDBJ whole genome shotgun (WGS) entry which is preliminary data.</text>
</comment>